<reference evidence="3 4" key="1">
    <citation type="journal article" date="2014" name="Agronomy (Basel)">
        <title>A Draft Genome Sequence for Ensete ventricosum, the Drought-Tolerant Tree Against Hunger.</title>
        <authorList>
            <person name="Harrison J."/>
            <person name="Moore K.A."/>
            <person name="Paszkiewicz K."/>
            <person name="Jones T."/>
            <person name="Grant M."/>
            <person name="Ambacheew D."/>
            <person name="Muzemil S."/>
            <person name="Studholme D.J."/>
        </authorList>
    </citation>
    <scope>NUCLEOTIDE SEQUENCE [LARGE SCALE GENOMIC DNA]</scope>
</reference>
<gene>
    <name evidence="3" type="ORF">B296_00009274</name>
</gene>
<evidence type="ECO:0000256" key="1">
    <source>
        <dbReference type="ARBA" id="ARBA00022490"/>
    </source>
</evidence>
<evidence type="ECO:0008006" key="5">
    <source>
        <dbReference type="Google" id="ProtNLM"/>
    </source>
</evidence>
<keyword evidence="2" id="KW-0324">Glycolysis</keyword>
<dbReference type="Gene3D" id="3.40.50.450">
    <property type="match status" value="1"/>
</dbReference>
<dbReference type="Gene3D" id="3.40.50.460">
    <property type="entry name" value="Phosphofructokinase domain"/>
    <property type="match status" value="1"/>
</dbReference>
<sequence length="172" mass="18792">MDSDYGVARELSDLQKQRVLYQPGLPPCLQVNSQLISNVCTDALSAEKTKMNLQYYYFIRLMGRKASHVALECTLQSHPNMVKSDDSAQLSQAMMTVKRWSHGPGAMPIGKPAIHPATVDLKGKAYEYVFVRSIVKPGCPQEVLKAALSSMASVTDVLSVMSSSSLNGQTPL</sequence>
<dbReference type="GO" id="GO:0003872">
    <property type="term" value="F:6-phosphofructokinase activity"/>
    <property type="evidence" value="ECO:0007669"/>
    <property type="project" value="InterPro"/>
</dbReference>
<evidence type="ECO:0000313" key="3">
    <source>
        <dbReference type="EMBL" id="RRT84743.1"/>
    </source>
</evidence>
<dbReference type="EMBL" id="AMZH03000240">
    <property type="protein sequence ID" value="RRT84743.1"/>
    <property type="molecule type" value="Genomic_DNA"/>
</dbReference>
<dbReference type="AlphaFoldDB" id="A0A427B8G9"/>
<dbReference type="InterPro" id="IPR035966">
    <property type="entry name" value="PKF_sf"/>
</dbReference>
<proteinExistence type="predicted"/>
<comment type="caution">
    <text evidence="3">The sequence shown here is derived from an EMBL/GenBank/DDBJ whole genome shotgun (WGS) entry which is preliminary data.</text>
</comment>
<dbReference type="GO" id="GO:0009749">
    <property type="term" value="P:response to glucose"/>
    <property type="evidence" value="ECO:0007669"/>
    <property type="project" value="TreeGrafter"/>
</dbReference>
<dbReference type="PANTHER" id="PTHR43650">
    <property type="entry name" value="PYROPHOSPHATE--FRUCTOSE 6-PHOSPHATE 1-PHOSPHOTRANSFERASE"/>
    <property type="match status" value="1"/>
</dbReference>
<protein>
    <recommendedName>
        <fullName evidence="5">Phosphofructokinase domain-containing protein</fullName>
    </recommendedName>
</protein>
<dbReference type="GO" id="GO:0005829">
    <property type="term" value="C:cytosol"/>
    <property type="evidence" value="ECO:0007669"/>
    <property type="project" value="TreeGrafter"/>
</dbReference>
<keyword evidence="1" id="KW-0963">Cytoplasm</keyword>
<evidence type="ECO:0000313" key="4">
    <source>
        <dbReference type="Proteomes" id="UP000287651"/>
    </source>
</evidence>
<dbReference type="SUPFAM" id="SSF53784">
    <property type="entry name" value="Phosphofructokinase"/>
    <property type="match status" value="1"/>
</dbReference>
<dbReference type="GO" id="GO:0015979">
    <property type="term" value="P:photosynthesis"/>
    <property type="evidence" value="ECO:0007669"/>
    <property type="project" value="TreeGrafter"/>
</dbReference>
<dbReference type="PANTHER" id="PTHR43650:SF17">
    <property type="entry name" value="PYROPHOSPHATE--FRUCTOSE 6-PHOSPHATE 1-PHOSPHOTRANSFERASE SUBUNIT ALPHA 1"/>
    <property type="match status" value="1"/>
</dbReference>
<name>A0A427B8G9_ENSVE</name>
<evidence type="ECO:0000256" key="2">
    <source>
        <dbReference type="ARBA" id="ARBA00023152"/>
    </source>
</evidence>
<dbReference type="Proteomes" id="UP000287651">
    <property type="component" value="Unassembled WGS sequence"/>
</dbReference>
<dbReference type="GO" id="GO:0047334">
    <property type="term" value="F:diphosphate-fructose-6-phosphate 1-phosphotransferase activity"/>
    <property type="evidence" value="ECO:0007669"/>
    <property type="project" value="TreeGrafter"/>
</dbReference>
<organism evidence="3 4">
    <name type="scientific">Ensete ventricosum</name>
    <name type="common">Abyssinian banana</name>
    <name type="synonym">Musa ensete</name>
    <dbReference type="NCBI Taxonomy" id="4639"/>
    <lineage>
        <taxon>Eukaryota</taxon>
        <taxon>Viridiplantae</taxon>
        <taxon>Streptophyta</taxon>
        <taxon>Embryophyta</taxon>
        <taxon>Tracheophyta</taxon>
        <taxon>Spermatophyta</taxon>
        <taxon>Magnoliopsida</taxon>
        <taxon>Liliopsida</taxon>
        <taxon>Zingiberales</taxon>
        <taxon>Musaceae</taxon>
        <taxon>Ensete</taxon>
    </lineage>
</organism>
<accession>A0A427B8G9</accession>